<proteinExistence type="predicted"/>
<comment type="caution">
    <text evidence="2">The sequence shown here is derived from an EMBL/GenBank/DDBJ whole genome shotgun (WGS) entry which is preliminary data.</text>
</comment>
<protein>
    <recommendedName>
        <fullName evidence="4">DNAse I-like superfamily protein</fullName>
    </recommendedName>
</protein>
<dbReference type="SUPFAM" id="SSF56219">
    <property type="entry name" value="DNase I-like"/>
    <property type="match status" value="1"/>
</dbReference>
<dbReference type="Proteomes" id="UP000585474">
    <property type="component" value="Unassembled WGS sequence"/>
</dbReference>
<feature type="region of interest" description="Disordered" evidence="1">
    <location>
        <begin position="278"/>
        <end position="335"/>
    </location>
</feature>
<dbReference type="PANTHER" id="PTHR33710">
    <property type="entry name" value="BNAC02G09200D PROTEIN"/>
    <property type="match status" value="1"/>
</dbReference>
<gene>
    <name evidence="2" type="ORF">Acr_00g0068490</name>
</gene>
<feature type="region of interest" description="Disordered" evidence="1">
    <location>
        <begin position="428"/>
        <end position="454"/>
    </location>
</feature>
<feature type="region of interest" description="Disordered" evidence="1">
    <location>
        <begin position="347"/>
        <end position="376"/>
    </location>
</feature>
<evidence type="ECO:0000313" key="3">
    <source>
        <dbReference type="Proteomes" id="UP000585474"/>
    </source>
</evidence>
<accession>A0A7J0DQQ0</accession>
<feature type="region of interest" description="Disordered" evidence="1">
    <location>
        <begin position="104"/>
        <end position="123"/>
    </location>
</feature>
<dbReference type="EMBL" id="BJWL01000348">
    <property type="protein sequence ID" value="GFS40427.1"/>
    <property type="molecule type" value="Genomic_DNA"/>
</dbReference>
<evidence type="ECO:0000256" key="1">
    <source>
        <dbReference type="SAM" id="MobiDB-lite"/>
    </source>
</evidence>
<dbReference type="InterPro" id="IPR036691">
    <property type="entry name" value="Endo/exonu/phosph_ase_sf"/>
</dbReference>
<organism evidence="2 3">
    <name type="scientific">Actinidia rufa</name>
    <dbReference type="NCBI Taxonomy" id="165716"/>
    <lineage>
        <taxon>Eukaryota</taxon>
        <taxon>Viridiplantae</taxon>
        <taxon>Streptophyta</taxon>
        <taxon>Embryophyta</taxon>
        <taxon>Tracheophyta</taxon>
        <taxon>Spermatophyta</taxon>
        <taxon>Magnoliopsida</taxon>
        <taxon>eudicotyledons</taxon>
        <taxon>Gunneridae</taxon>
        <taxon>Pentapetalae</taxon>
        <taxon>asterids</taxon>
        <taxon>Ericales</taxon>
        <taxon>Actinidiaceae</taxon>
        <taxon>Actinidia</taxon>
    </lineage>
</organism>
<dbReference type="AlphaFoldDB" id="A0A7J0DQQ0"/>
<reference evidence="3" key="1">
    <citation type="submission" date="2019-07" db="EMBL/GenBank/DDBJ databases">
        <title>De Novo Assembly of kiwifruit Actinidia rufa.</title>
        <authorList>
            <person name="Sugita-Konishi S."/>
            <person name="Sato K."/>
            <person name="Mori E."/>
            <person name="Abe Y."/>
            <person name="Kisaki G."/>
            <person name="Hamano K."/>
            <person name="Suezawa K."/>
            <person name="Otani M."/>
            <person name="Fukuda T."/>
            <person name="Manabe T."/>
            <person name="Gomi K."/>
            <person name="Tabuchi M."/>
            <person name="Akimitsu K."/>
            <person name="Kataoka I."/>
        </authorList>
    </citation>
    <scope>NUCLEOTIDE SEQUENCE [LARGE SCALE GENOMIC DNA]</scope>
    <source>
        <strain evidence="3">cv. Fuchu</strain>
    </source>
</reference>
<keyword evidence="3" id="KW-1185">Reference proteome</keyword>
<dbReference type="OrthoDB" id="1932741at2759"/>
<dbReference type="Gene3D" id="3.60.10.10">
    <property type="entry name" value="Endonuclease/exonuclease/phosphatase"/>
    <property type="match status" value="1"/>
</dbReference>
<feature type="compositionally biased region" description="Low complexity" evidence="1">
    <location>
        <begin position="278"/>
        <end position="294"/>
    </location>
</feature>
<sequence length="932" mass="104963">MLDLGLVFLCTELQFLELPLRLFEDFSCLKPLKIRFIPKSKQEIAGLENSDLFVRWLWVAGYWVYANKQLGLFLLGGCSIHTYESGQFLDLFMFENGTPAAIAGSNDLSESDREKPEEVSEAAPTMLEEENLISTLATRQIAPEKTEAGEVAAKQPPKKSYTSLLIGRKQRSEGTALQKVEVGDGPVQILLEDVQVAACRIYVGCGNFNPDTARVIKGARKLTGRLTGMWICHRRPVTVAVAERLDLVLPSPSGHRYRIWSLPSPLLIAVDEIQLPESSSKQSQSIPIQQQTQEGGEIPTEHKIPEPEDQLQNTESSSVHTQRKQQQIPKTQSGGLAAIQNLVARSGGGAGAGRERERGYIEAPNLGASRGASRSRPWRDCLPPPSHHLWPIGAPMRPVEGHRAKRKPFEVKSTLIGVESSLVRSVSKQISHNHSPRRRLTVGSAFPTRSGRVSDELPRKKRRFAVLREIRHHFARFLQLRSRKRHIRKNKVAIMGILETKLSQQSLDGIARKKFRFWRMEDNFQLNPNGRILILRKDDRVNLEIIEKTDQAIHYVASCKSTSTKFAVSFIYAFNTIVGRRPLWENLNNFNTSLELLWLLLGDFNTVLSKEKANGLPVKAYEIRDFRNCCYDLGISDLRSTGAFHTWSNNSVWSKLNRAMVNTRWIQDGLTAQVNFGLPGKHSDHSPCVVNLYGEIDRGASSFKFFNMWVQHESFMDLVSNSWSMRVEGTTTYRLCKKLKTLKDPLKALHRQNFSHISARAEAAEVKLFQAQQKLHDNTGDTTFQSTVPDLRVKAIKLAEAEFSFCFQLAKAKYLKNSDKGIKLFHDLIKSNKIKNQIISLTKVDGAATTSPNQVSSLFVEYYKNLLGRKTECPKMEREVLAEGPLVQEDHNLLLTRPVLDEEIKTALFGIGDDKAPGPDGYTACFFKNPGL</sequence>
<feature type="compositionally biased region" description="Polar residues" evidence="1">
    <location>
        <begin position="310"/>
        <end position="334"/>
    </location>
</feature>
<evidence type="ECO:0008006" key="4">
    <source>
        <dbReference type="Google" id="ProtNLM"/>
    </source>
</evidence>
<dbReference type="PANTHER" id="PTHR33710:SF64">
    <property type="entry name" value="ENDONUCLEASE_EXONUCLEASE_PHOSPHATASE DOMAIN-CONTAINING PROTEIN"/>
    <property type="match status" value="1"/>
</dbReference>
<name>A0A7J0DQQ0_9ERIC</name>
<evidence type="ECO:0000313" key="2">
    <source>
        <dbReference type="EMBL" id="GFS40427.1"/>
    </source>
</evidence>